<organism evidence="1 2">
    <name type="scientific">Campylobacter hyointestinalis subsp. hyointestinalis</name>
    <dbReference type="NCBI Taxonomy" id="91352"/>
    <lineage>
        <taxon>Bacteria</taxon>
        <taxon>Pseudomonadati</taxon>
        <taxon>Campylobacterota</taxon>
        <taxon>Epsilonproteobacteria</taxon>
        <taxon>Campylobacterales</taxon>
        <taxon>Campylobacteraceae</taxon>
        <taxon>Campylobacter</taxon>
    </lineage>
</organism>
<reference evidence="1 2" key="1">
    <citation type="submission" date="2015-11" db="EMBL/GenBank/DDBJ databases">
        <authorList>
            <consortium name="Pathogen Informatics"/>
        </authorList>
    </citation>
    <scope>NUCLEOTIDE SEQUENCE [LARGE SCALE GENOMIC DNA]</scope>
    <source>
        <strain evidence="1 2">006A-0059</strain>
    </source>
</reference>
<protein>
    <submittedName>
        <fullName evidence="1">Periplasmic protein</fullName>
    </submittedName>
</protein>
<gene>
    <name evidence="1" type="ORF">ERS686654_01582</name>
</gene>
<dbReference type="Proteomes" id="UP000052237">
    <property type="component" value="Unassembled WGS sequence"/>
</dbReference>
<keyword evidence="2" id="KW-1185">Reference proteome</keyword>
<evidence type="ECO:0000313" key="1">
    <source>
        <dbReference type="EMBL" id="CUU84982.1"/>
    </source>
</evidence>
<name>A0A0S4S4K4_CAMHY</name>
<proteinExistence type="predicted"/>
<accession>A0A0S4S4K4</accession>
<sequence>MKKIVVLFISIAILFAKTQKLSDIPPAQIFYINLDPQICDTKCLEKLIKDELYISFLTRYDEKQANEELRNFFVFLNSGNDFYNPSTAEVQIAILLPEQVIKSYSIIVTNAIFSYAIKRGLSSNIEFFLSQNETSANIDSALLKARAGGFRYVIAPLTNAGLNVISDPKYSDMIFYIPTINSKTTNLAAENLIFGGIDYEDQIKKLLSYSNQKIAVFNDGSRLGNMLNSYINNLSTPVYTKEISGNKLDLKPTLENNSRLRNSSIFLNTPLIKTALLSSQFRVFDLNPNALLSTQINYNNALLSLTQPNDRKNMYIANSISKIDDEIISNNAILGQNIEYDWVAYSSTFGFDYIYTKFINSDASSLFDEKVQNNQVIYDTKIMKSNQFGFYSLDANSEASSSSIFPTRP</sequence>
<dbReference type="AlphaFoldDB" id="A0A0S4S4K4"/>
<evidence type="ECO:0000313" key="2">
    <source>
        <dbReference type="Proteomes" id="UP000052237"/>
    </source>
</evidence>
<dbReference type="EMBL" id="FAVB01000003">
    <property type="protein sequence ID" value="CUU84982.1"/>
    <property type="molecule type" value="Genomic_DNA"/>
</dbReference>
<comment type="caution">
    <text evidence="1">The sequence shown here is derived from an EMBL/GenBank/DDBJ whole genome shotgun (WGS) entry which is preliminary data.</text>
</comment>
<dbReference type="RefSeq" id="WP_059426060.1">
    <property type="nucleotide sequence ID" value="NZ_CP040464.1"/>
</dbReference>